<sequence>MDLATKVEPKSEPVSELEEKKSVQPKKKIKMDKTEDKVWLVKIPKTLAEKWEAFSDAGHQLATMKHKAAIGEKPEEITLHIPNATWSEDIPKNYQLKVSNKGTKNSYVFTENEQGEAEEIFGTVFHEAQCTPIMDKEYRDFLKKKSKINEVKQKPVRTVKKMDEKEERKILFIGGSLKSQKETTNFSTAKKKIKTQDKNERMDRDDLINILFQLFSEEDYFSFKSLVERTKQPQQFLKEVLNDICILNKRGPYKQEYGLKPEFKSKKVEAEEEEEE</sequence>
<dbReference type="InterPro" id="IPR011039">
    <property type="entry name" value="TFIIF_interaction"/>
</dbReference>
<evidence type="ECO:0000256" key="8">
    <source>
        <dbReference type="ARBA" id="ARBA00081473"/>
    </source>
</evidence>
<reference evidence="13" key="1">
    <citation type="submission" date="2020-05" db="EMBL/GenBank/DDBJ databases">
        <title>Phylogenomic resolution of chytrid fungi.</title>
        <authorList>
            <person name="Stajich J.E."/>
            <person name="Amses K."/>
            <person name="Simmons R."/>
            <person name="Seto K."/>
            <person name="Myers J."/>
            <person name="Bonds A."/>
            <person name="Quandt C.A."/>
            <person name="Barry K."/>
            <person name="Liu P."/>
            <person name="Grigoriev I."/>
            <person name="Longcore J.E."/>
            <person name="James T.Y."/>
        </authorList>
    </citation>
    <scope>NUCLEOTIDE SEQUENCE</scope>
    <source>
        <strain evidence="13">JEL0476</strain>
    </source>
</reference>
<dbReference type="InterPro" id="IPR040450">
    <property type="entry name" value="TFIIF_beta_HTH"/>
</dbReference>
<dbReference type="PANTHER" id="PTHR10445">
    <property type="entry name" value="GENERAL TRANSCRIPTION FACTOR IIF SUBUNIT 2"/>
    <property type="match status" value="1"/>
</dbReference>
<evidence type="ECO:0000259" key="12">
    <source>
        <dbReference type="Pfam" id="PF17683"/>
    </source>
</evidence>
<dbReference type="Gene3D" id="1.10.10.10">
    <property type="entry name" value="Winged helix-like DNA-binding domain superfamily/Winged helix DNA-binding domain"/>
    <property type="match status" value="1"/>
</dbReference>
<keyword evidence="4" id="KW-0805">Transcription regulation</keyword>
<proteinExistence type="inferred from homology"/>
<feature type="domain" description="TFIIF beta subunit N-terminal" evidence="12">
    <location>
        <begin position="36"/>
        <end position="160"/>
    </location>
</feature>
<evidence type="ECO:0000313" key="13">
    <source>
        <dbReference type="EMBL" id="KAJ3226755.1"/>
    </source>
</evidence>
<comment type="subcellular location">
    <subcellularLocation>
        <location evidence="1">Nucleus</location>
    </subcellularLocation>
</comment>
<evidence type="ECO:0000256" key="10">
    <source>
        <dbReference type="SAM" id="MobiDB-lite"/>
    </source>
</evidence>
<dbReference type="GO" id="GO:0005674">
    <property type="term" value="C:transcription factor TFIIF complex"/>
    <property type="evidence" value="ECO:0007669"/>
    <property type="project" value="InterPro"/>
</dbReference>
<keyword evidence="6" id="KW-0804">Transcription</keyword>
<dbReference type="CDD" id="cd07980">
    <property type="entry name" value="TFIIF_beta"/>
    <property type="match status" value="1"/>
</dbReference>
<gene>
    <name evidence="13" type="ORF">HK099_004173</name>
</gene>
<dbReference type="Proteomes" id="UP001211065">
    <property type="component" value="Unassembled WGS sequence"/>
</dbReference>
<feature type="domain" description="TFIIF beta subunit HTH" evidence="11">
    <location>
        <begin position="201"/>
        <end position="264"/>
    </location>
</feature>
<dbReference type="AlphaFoldDB" id="A0AAD5U9V9"/>
<evidence type="ECO:0000256" key="1">
    <source>
        <dbReference type="ARBA" id="ARBA00004123"/>
    </source>
</evidence>
<evidence type="ECO:0000256" key="9">
    <source>
        <dbReference type="ARBA" id="ARBA00081863"/>
    </source>
</evidence>
<evidence type="ECO:0000259" key="11">
    <source>
        <dbReference type="Pfam" id="PF02270"/>
    </source>
</evidence>
<keyword evidence="7" id="KW-0539">Nucleus</keyword>
<dbReference type="SUPFAM" id="SSF50916">
    <property type="entry name" value="Rap30/74 interaction domains"/>
    <property type="match status" value="1"/>
</dbReference>
<dbReference type="InterPro" id="IPR040504">
    <property type="entry name" value="TFIIF_beta_N"/>
</dbReference>
<evidence type="ECO:0000256" key="6">
    <source>
        <dbReference type="ARBA" id="ARBA00023163"/>
    </source>
</evidence>
<dbReference type="Pfam" id="PF02270">
    <property type="entry name" value="TFIIF_beta"/>
    <property type="match status" value="1"/>
</dbReference>
<dbReference type="InterPro" id="IPR036388">
    <property type="entry name" value="WH-like_DNA-bd_sf"/>
</dbReference>
<dbReference type="PANTHER" id="PTHR10445:SF0">
    <property type="entry name" value="GENERAL TRANSCRIPTION FACTOR IIF SUBUNIT 2"/>
    <property type="match status" value="1"/>
</dbReference>
<evidence type="ECO:0000256" key="2">
    <source>
        <dbReference type="ARBA" id="ARBA00009543"/>
    </source>
</evidence>
<evidence type="ECO:0000256" key="4">
    <source>
        <dbReference type="ARBA" id="ARBA00023015"/>
    </source>
</evidence>
<dbReference type="InterPro" id="IPR003196">
    <property type="entry name" value="TFIIF_beta"/>
</dbReference>
<dbReference type="GO" id="GO:0006367">
    <property type="term" value="P:transcription initiation at RNA polymerase II promoter"/>
    <property type="evidence" value="ECO:0007669"/>
    <property type="project" value="InterPro"/>
</dbReference>
<dbReference type="GO" id="GO:0003677">
    <property type="term" value="F:DNA binding"/>
    <property type="evidence" value="ECO:0007669"/>
    <property type="project" value="UniProtKB-KW"/>
</dbReference>
<keyword evidence="5" id="KW-0238">DNA-binding</keyword>
<keyword evidence="14" id="KW-1185">Reference proteome</keyword>
<dbReference type="FunFam" id="1.10.10.10:FF:000035">
    <property type="entry name" value="General transcription factor IIF subunit 2"/>
    <property type="match status" value="1"/>
</dbReference>
<dbReference type="EMBL" id="JADGJW010000029">
    <property type="protein sequence ID" value="KAJ3226755.1"/>
    <property type="molecule type" value="Genomic_DNA"/>
</dbReference>
<comment type="similarity">
    <text evidence="2">Belongs to the TFIIF beta subunit family.</text>
</comment>
<dbReference type="SUPFAM" id="SSF46785">
    <property type="entry name" value="Winged helix' DNA-binding domain"/>
    <property type="match status" value="1"/>
</dbReference>
<accession>A0AAD5U9V9</accession>
<evidence type="ECO:0000256" key="5">
    <source>
        <dbReference type="ARBA" id="ARBA00023125"/>
    </source>
</evidence>
<comment type="caution">
    <text evidence="13">The sequence shown here is derived from an EMBL/GenBank/DDBJ whole genome shotgun (WGS) entry which is preliminary data.</text>
</comment>
<name>A0AAD5U9V9_9FUNG</name>
<protein>
    <recommendedName>
        <fullName evidence="3">Transcription initiation factor IIF subunit beta</fullName>
    </recommendedName>
    <alternativeName>
        <fullName evidence="9">TFIIF medium subunit</fullName>
    </alternativeName>
    <alternativeName>
        <fullName evidence="8">TFIIF-beta</fullName>
    </alternativeName>
</protein>
<dbReference type="Pfam" id="PF17683">
    <property type="entry name" value="TFIIF_beta_N"/>
    <property type="match status" value="1"/>
</dbReference>
<dbReference type="InterPro" id="IPR036390">
    <property type="entry name" value="WH_DNA-bd_sf"/>
</dbReference>
<evidence type="ECO:0000313" key="14">
    <source>
        <dbReference type="Proteomes" id="UP001211065"/>
    </source>
</evidence>
<organism evidence="13 14">
    <name type="scientific">Clydaea vesicula</name>
    <dbReference type="NCBI Taxonomy" id="447962"/>
    <lineage>
        <taxon>Eukaryota</taxon>
        <taxon>Fungi</taxon>
        <taxon>Fungi incertae sedis</taxon>
        <taxon>Chytridiomycota</taxon>
        <taxon>Chytridiomycota incertae sedis</taxon>
        <taxon>Chytridiomycetes</taxon>
        <taxon>Lobulomycetales</taxon>
        <taxon>Lobulomycetaceae</taxon>
        <taxon>Clydaea</taxon>
    </lineage>
</organism>
<feature type="compositionally biased region" description="Basic and acidic residues" evidence="10">
    <location>
        <begin position="1"/>
        <end position="22"/>
    </location>
</feature>
<evidence type="ECO:0000256" key="3">
    <source>
        <dbReference type="ARBA" id="ARBA00021453"/>
    </source>
</evidence>
<feature type="region of interest" description="Disordered" evidence="10">
    <location>
        <begin position="1"/>
        <end position="28"/>
    </location>
</feature>
<evidence type="ECO:0000256" key="7">
    <source>
        <dbReference type="ARBA" id="ARBA00023242"/>
    </source>
</evidence>